<dbReference type="HOGENOM" id="CLU_2554086_0_0_6"/>
<dbReference type="Proteomes" id="UP000001060">
    <property type="component" value="Plasmid pLLO"/>
</dbReference>
<dbReference type="InterPro" id="IPR000095">
    <property type="entry name" value="CRIB_dom"/>
</dbReference>
<evidence type="ECO:0000313" key="3">
    <source>
        <dbReference type="Proteomes" id="UP000001060"/>
    </source>
</evidence>
<evidence type="ECO:0000259" key="1">
    <source>
        <dbReference type="PROSITE" id="PS50108"/>
    </source>
</evidence>
<feature type="domain" description="CRIB" evidence="1">
    <location>
        <begin position="44"/>
        <end position="58"/>
    </location>
</feature>
<protein>
    <recommendedName>
        <fullName evidence="1">CRIB domain-containing protein</fullName>
    </recommendedName>
</protein>
<dbReference type="PROSITE" id="PS50108">
    <property type="entry name" value="CRIB"/>
    <property type="match status" value="1"/>
</dbReference>
<evidence type="ECO:0000313" key="2">
    <source>
        <dbReference type="EMBL" id="CBJ13954.1"/>
    </source>
</evidence>
<keyword evidence="2" id="KW-0614">Plasmid</keyword>
<keyword evidence="3" id="KW-1185">Reference proteome</keyword>
<geneLocation type="plasmid" evidence="2 3">
    <name>pLLO</name>
</geneLocation>
<dbReference type="AlphaFoldDB" id="D3HTU6"/>
<dbReference type="KEGG" id="llo:LLO_p0037"/>
<sequence>MNGYQDKTGNYNIGANKTILLGLLASGPVYTTTGQIEIREIPTISAPFVSTNHMIHLGYYVKAREILNLCNHIKQKLNLETG</sequence>
<name>D3HTU6_LEGLN</name>
<gene>
    <name evidence="2" type="ordered locus">LLO_p0037</name>
</gene>
<reference evidence="2 3" key="1">
    <citation type="journal article" date="2010" name="PLoS Genet.">
        <title>Analysis of the Legionella longbeachae genome and transcriptome uncovers unique strategies to cause Legionnaires' disease.</title>
        <authorList>
            <person name="Cazalet C."/>
            <person name="Gomez-Valero L."/>
            <person name="Rusniok C."/>
            <person name="Lomma M."/>
            <person name="Dervins-Ravault D."/>
            <person name="Newton H."/>
            <person name="Sansom F."/>
            <person name="Jarraud S."/>
            <person name="Zidane N."/>
            <person name="Ma L."/>
            <person name="Bouchier C."/>
            <person name="Etienne J."/>
            <person name="Hartland E."/>
            <person name="Buchrieser C."/>
        </authorList>
    </citation>
    <scope>NUCLEOTIDE SEQUENCE [LARGE SCALE GENOMIC DNA]</scope>
    <source>
        <strain evidence="2 3">NSW150</strain>
        <plasmid evidence="2">pLLO</plasmid>
    </source>
</reference>
<accession>D3HTU6</accession>
<dbReference type="EMBL" id="FN650141">
    <property type="protein sequence ID" value="CBJ13954.1"/>
    <property type="molecule type" value="Genomic_DNA"/>
</dbReference>
<proteinExistence type="predicted"/>
<organism evidence="2 3">
    <name type="scientific">Legionella longbeachae serogroup 1 (strain NSW150)</name>
    <dbReference type="NCBI Taxonomy" id="661367"/>
    <lineage>
        <taxon>Bacteria</taxon>
        <taxon>Pseudomonadati</taxon>
        <taxon>Pseudomonadota</taxon>
        <taxon>Gammaproteobacteria</taxon>
        <taxon>Legionellales</taxon>
        <taxon>Legionellaceae</taxon>
        <taxon>Legionella</taxon>
    </lineage>
</organism>